<dbReference type="InterPro" id="IPR002052">
    <property type="entry name" value="DNA_methylase_N6_adenine_CS"/>
</dbReference>
<dbReference type="Pfam" id="PF25904">
    <property type="entry name" value="Tmrp11_N"/>
    <property type="match status" value="1"/>
</dbReference>
<dbReference type="OrthoDB" id="333024at2759"/>
<evidence type="ECO:0000256" key="2">
    <source>
        <dbReference type="ARBA" id="ARBA00022679"/>
    </source>
</evidence>
<dbReference type="GO" id="GO:0032259">
    <property type="term" value="P:methylation"/>
    <property type="evidence" value="ECO:0007669"/>
    <property type="project" value="UniProtKB-KW"/>
</dbReference>
<reference evidence="7" key="1">
    <citation type="submission" date="2015-09" db="EMBL/GenBank/DDBJ databases">
        <authorList>
            <consortium name="Pathogen Informatics"/>
        </authorList>
    </citation>
    <scope>NUCLEOTIDE SEQUENCE [LARGE SCALE GENOMIC DNA]</scope>
    <source>
        <strain evidence="7">Lake Konstanz</strain>
    </source>
</reference>
<name>A0A0S4JG90_BODSA</name>
<dbReference type="GO" id="GO:0008168">
    <property type="term" value="F:methyltransferase activity"/>
    <property type="evidence" value="ECO:0007669"/>
    <property type="project" value="UniProtKB-KW"/>
</dbReference>
<keyword evidence="7" id="KW-1185">Reference proteome</keyword>
<dbReference type="Pfam" id="PF01170">
    <property type="entry name" value="UPF0020"/>
    <property type="match status" value="1"/>
</dbReference>
<accession>A0A0S4JG90</accession>
<dbReference type="GO" id="GO:0003676">
    <property type="term" value="F:nucleic acid binding"/>
    <property type="evidence" value="ECO:0007669"/>
    <property type="project" value="InterPro"/>
</dbReference>
<evidence type="ECO:0000313" key="6">
    <source>
        <dbReference type="EMBL" id="CUG89532.1"/>
    </source>
</evidence>
<proteinExistence type="predicted"/>
<dbReference type="PANTHER" id="PTHR13370:SF3">
    <property type="entry name" value="TRNA (GUANINE(10)-N2)-METHYLTRANSFERASE HOMOLOG"/>
    <property type="match status" value="1"/>
</dbReference>
<dbReference type="InterPro" id="IPR059073">
    <property type="entry name" value="TRMT11_N"/>
</dbReference>
<dbReference type="VEuPathDB" id="TriTrypDB:BSAL_21920"/>
<dbReference type="GO" id="GO:0005737">
    <property type="term" value="C:cytoplasm"/>
    <property type="evidence" value="ECO:0007669"/>
    <property type="project" value="TreeGrafter"/>
</dbReference>
<dbReference type="InterPro" id="IPR000241">
    <property type="entry name" value="RlmKL-like_Mtase"/>
</dbReference>
<dbReference type="Proteomes" id="UP000051952">
    <property type="component" value="Unassembled WGS sequence"/>
</dbReference>
<feature type="compositionally biased region" description="Basic and acidic residues" evidence="3">
    <location>
        <begin position="588"/>
        <end position="606"/>
    </location>
</feature>
<dbReference type="AlphaFoldDB" id="A0A0S4JG90"/>
<dbReference type="EMBL" id="CYKH01001748">
    <property type="protein sequence ID" value="CUG89532.1"/>
    <property type="molecule type" value="Genomic_DNA"/>
</dbReference>
<organism evidence="6 7">
    <name type="scientific">Bodo saltans</name>
    <name type="common">Flagellated protozoan</name>
    <dbReference type="NCBI Taxonomy" id="75058"/>
    <lineage>
        <taxon>Eukaryota</taxon>
        <taxon>Discoba</taxon>
        <taxon>Euglenozoa</taxon>
        <taxon>Kinetoplastea</taxon>
        <taxon>Metakinetoplastina</taxon>
        <taxon>Eubodonida</taxon>
        <taxon>Bodonidae</taxon>
        <taxon>Bodo</taxon>
    </lineage>
</organism>
<dbReference type="InterPro" id="IPR029063">
    <property type="entry name" value="SAM-dependent_MTases_sf"/>
</dbReference>
<dbReference type="Gene3D" id="3.40.50.150">
    <property type="entry name" value="Vaccinia Virus protein VP39"/>
    <property type="match status" value="1"/>
</dbReference>
<evidence type="ECO:0000313" key="7">
    <source>
        <dbReference type="Proteomes" id="UP000051952"/>
    </source>
</evidence>
<dbReference type="GO" id="GO:0043527">
    <property type="term" value="C:tRNA methyltransferase complex"/>
    <property type="evidence" value="ECO:0007669"/>
    <property type="project" value="UniProtKB-ARBA"/>
</dbReference>
<evidence type="ECO:0000256" key="1">
    <source>
        <dbReference type="ARBA" id="ARBA00022603"/>
    </source>
</evidence>
<dbReference type="OMA" id="RVFHCCL"/>
<evidence type="ECO:0000259" key="5">
    <source>
        <dbReference type="Pfam" id="PF25904"/>
    </source>
</evidence>
<evidence type="ECO:0000256" key="3">
    <source>
        <dbReference type="SAM" id="MobiDB-lite"/>
    </source>
</evidence>
<keyword evidence="2 6" id="KW-0808">Transferase</keyword>
<dbReference type="PROSITE" id="PS00092">
    <property type="entry name" value="N6_MTASE"/>
    <property type="match status" value="1"/>
</dbReference>
<protein>
    <submittedName>
        <fullName evidence="6">Methyltransferase, putative</fullName>
    </submittedName>
</protein>
<feature type="region of interest" description="Disordered" evidence="3">
    <location>
        <begin position="550"/>
        <end position="606"/>
    </location>
</feature>
<feature type="domain" description="tRNA (guanine(10)-N(2))-methyltransferase TRMT11 N-terminal" evidence="5">
    <location>
        <begin position="9"/>
        <end position="176"/>
    </location>
</feature>
<sequence length="606" mass="68190">MLILVNFSCSQTLQAFRVPELLSVADMIGVNMKVLESPPLPSSALHHDGSGNVEGISFAVIEVENEATIFALAARCVLVKGWHLLLAQGSSVDDIVGTLERYSACPQGSHDTAVALWHKWTDPSLTFRYQVDSAGHKISETEKRGLISRFASVGHRGAVSMQTPDATFHLFLQYAPLETPTGATQHVSISGELKRVYHAVSLFTGARSHLMDFFSLKKRPYIGTTSMPPELTFLMSNFAHVRRNDLVYDPFCGTGSSLVSCAHWGAKVFGTDMDGRVLRSGTGKISGQMRQQQAIAFQCIDEHWASRGGSREVAQQRDDTSRFDFTPEDRAQPSMITNFKGYHFDTTPERFRMNFSRWDHMFTPLLQGREGFLDAILSDPPYGVREQKRKIDQEHLTATSGPECSSSNTISGSSMADEYEISDMVVDVVIFAARALVVGGRLTFWHPTTYQYHPDELPTHPCMELEWDLGQQVTLKMTRRLVTMRKTRLVSDYERSAMNGLSITKSLCAPKRRTDDIRTLLDCTDLPENAAYQHYREKLDKKRIATETWNHDESKRGRTPDDMNAEHGARFVKPGMTRAEKQAIQIANRERNIAERERKQRASEDT</sequence>
<dbReference type="PIRSF" id="PIRSF017259">
    <property type="entry name" value="tRNA_mtfrase_TRM11"/>
    <property type="match status" value="1"/>
</dbReference>
<keyword evidence="1 6" id="KW-0489">Methyltransferase</keyword>
<dbReference type="PANTHER" id="PTHR13370">
    <property type="entry name" value="RNA METHYLASE-RELATED"/>
    <property type="match status" value="1"/>
</dbReference>
<evidence type="ECO:0000259" key="4">
    <source>
        <dbReference type="Pfam" id="PF01170"/>
    </source>
</evidence>
<feature type="domain" description="Ribosomal RNA large subunit methyltransferase K/L-like methyltransferase" evidence="4">
    <location>
        <begin position="218"/>
        <end position="316"/>
    </location>
</feature>
<feature type="compositionally biased region" description="Basic and acidic residues" evidence="3">
    <location>
        <begin position="550"/>
        <end position="569"/>
    </location>
</feature>
<gene>
    <name evidence="6" type="ORF">BSAL_21920</name>
</gene>
<dbReference type="SUPFAM" id="SSF53335">
    <property type="entry name" value="S-adenosyl-L-methionine-dependent methyltransferases"/>
    <property type="match status" value="1"/>
</dbReference>